<proteinExistence type="predicted"/>
<gene>
    <name evidence="1" type="ORF">PMACD_LOCUS9860</name>
</gene>
<reference evidence="1" key="1">
    <citation type="submission" date="2021-02" db="EMBL/GenBank/DDBJ databases">
        <authorList>
            <person name="Steward A R."/>
        </authorList>
    </citation>
    <scope>NUCLEOTIDE SEQUENCE</scope>
</reference>
<sequence length="96" mass="11076">MVWLGVSYYGLTEVNFFEKGVKTSATVYQETVLYRLVKDISSTLFAGHHFVFQQDSASAYKAKTTKAWFERQNIVLIRHEDWPSSSPDLNPLDQKL</sequence>
<dbReference type="EMBL" id="CAJOBZ010000028">
    <property type="protein sequence ID" value="CAF4883957.1"/>
    <property type="molecule type" value="Genomic_DNA"/>
</dbReference>
<organism evidence="1 2">
    <name type="scientific">Pieris macdunnoughi</name>
    <dbReference type="NCBI Taxonomy" id="345717"/>
    <lineage>
        <taxon>Eukaryota</taxon>
        <taxon>Metazoa</taxon>
        <taxon>Ecdysozoa</taxon>
        <taxon>Arthropoda</taxon>
        <taxon>Hexapoda</taxon>
        <taxon>Insecta</taxon>
        <taxon>Pterygota</taxon>
        <taxon>Neoptera</taxon>
        <taxon>Endopterygota</taxon>
        <taxon>Lepidoptera</taxon>
        <taxon>Glossata</taxon>
        <taxon>Ditrysia</taxon>
        <taxon>Papilionoidea</taxon>
        <taxon>Pieridae</taxon>
        <taxon>Pierinae</taxon>
        <taxon>Pieris</taxon>
    </lineage>
</organism>
<accession>A0A821TYK5</accession>
<evidence type="ECO:0008006" key="3">
    <source>
        <dbReference type="Google" id="ProtNLM"/>
    </source>
</evidence>
<evidence type="ECO:0000313" key="1">
    <source>
        <dbReference type="EMBL" id="CAF4883957.1"/>
    </source>
</evidence>
<evidence type="ECO:0000313" key="2">
    <source>
        <dbReference type="Proteomes" id="UP000663880"/>
    </source>
</evidence>
<dbReference type="GO" id="GO:0003676">
    <property type="term" value="F:nucleic acid binding"/>
    <property type="evidence" value="ECO:0007669"/>
    <property type="project" value="InterPro"/>
</dbReference>
<dbReference type="Gene3D" id="3.30.420.10">
    <property type="entry name" value="Ribonuclease H-like superfamily/Ribonuclease H"/>
    <property type="match status" value="1"/>
</dbReference>
<dbReference type="OrthoDB" id="10006939at2759"/>
<name>A0A821TYK5_9NEOP</name>
<keyword evidence="2" id="KW-1185">Reference proteome</keyword>
<comment type="caution">
    <text evidence="1">The sequence shown here is derived from an EMBL/GenBank/DDBJ whole genome shotgun (WGS) entry which is preliminary data.</text>
</comment>
<dbReference type="Proteomes" id="UP000663880">
    <property type="component" value="Unassembled WGS sequence"/>
</dbReference>
<dbReference type="AlphaFoldDB" id="A0A821TYK5"/>
<protein>
    <recommendedName>
        <fullName evidence="3">Transposase</fullName>
    </recommendedName>
</protein>
<dbReference type="InterPro" id="IPR036397">
    <property type="entry name" value="RNaseH_sf"/>
</dbReference>